<evidence type="ECO:0000256" key="2">
    <source>
        <dbReference type="ARBA" id="ARBA00022475"/>
    </source>
</evidence>
<keyword evidence="6 8" id="KW-0012">Acyltransferase</keyword>
<dbReference type="GO" id="GO:0016746">
    <property type="term" value="F:acyltransferase activity"/>
    <property type="evidence" value="ECO:0007669"/>
    <property type="project" value="UniProtKB-KW"/>
</dbReference>
<dbReference type="HOGENOM" id="CLU_049421_0_0_6"/>
<feature type="transmembrane region" description="Helical" evidence="7">
    <location>
        <begin position="20"/>
        <end position="39"/>
    </location>
</feature>
<keyword evidence="7" id="KW-0812">Transmembrane</keyword>
<protein>
    <submittedName>
        <fullName evidence="8">Lipid A biosynthesis (KDO)2-(Lauroyl)-lipid IVA acyltransferase</fullName>
    </submittedName>
</protein>
<dbReference type="Pfam" id="PF03279">
    <property type="entry name" value="Lip_A_acyltrans"/>
    <property type="match status" value="1"/>
</dbReference>
<dbReference type="Proteomes" id="UP000012047">
    <property type="component" value="Unassembled WGS sequence"/>
</dbReference>
<evidence type="ECO:0000256" key="7">
    <source>
        <dbReference type="SAM" id="Phobius"/>
    </source>
</evidence>
<dbReference type="GO" id="GO:0009247">
    <property type="term" value="P:glycolipid biosynthetic process"/>
    <property type="evidence" value="ECO:0007669"/>
    <property type="project" value="UniProtKB-ARBA"/>
</dbReference>
<name>D0SG77_ACIJO</name>
<dbReference type="eggNOG" id="COG1560">
    <property type="taxonomic scope" value="Bacteria"/>
</dbReference>
<evidence type="ECO:0000256" key="6">
    <source>
        <dbReference type="ARBA" id="ARBA00023315"/>
    </source>
</evidence>
<keyword evidence="7" id="KW-1133">Transmembrane helix</keyword>
<dbReference type="EMBL" id="GG704971">
    <property type="protein sequence ID" value="EEY94989.1"/>
    <property type="molecule type" value="Genomic_DNA"/>
</dbReference>
<evidence type="ECO:0000313" key="9">
    <source>
        <dbReference type="Proteomes" id="UP000012047"/>
    </source>
</evidence>
<reference evidence="9" key="1">
    <citation type="journal article" date="2012" name="PLoS ONE">
        <title>The success of Acinetobacter species; genetic, metabolic and virulence attributes.</title>
        <authorList>
            <person name="Peleg A.Y."/>
            <person name="de Breij A."/>
            <person name="Adams M.D."/>
            <person name="Cerqueira G.M."/>
            <person name="Mocali S."/>
            <person name="Galardini M."/>
            <person name="Nibbering P.H."/>
            <person name="Earl A.M."/>
            <person name="Ward D.V."/>
            <person name="Paterson D.L."/>
            <person name="Seifert H."/>
            <person name="Dijkshoorn L."/>
        </authorList>
    </citation>
    <scope>NUCLEOTIDE SEQUENCE [LARGE SCALE GENOMIC DNA]</scope>
    <source>
        <strain evidence="9">SH046</strain>
    </source>
</reference>
<keyword evidence="5 7" id="KW-0472">Membrane</keyword>
<keyword evidence="3" id="KW-0997">Cell inner membrane</keyword>
<dbReference type="PANTHER" id="PTHR30606:SF10">
    <property type="entry name" value="PHOSPHATIDYLINOSITOL MANNOSIDE ACYLTRANSFERASE"/>
    <property type="match status" value="1"/>
</dbReference>
<proteinExistence type="predicted"/>
<dbReference type="PIRSF" id="PIRSF026649">
    <property type="entry name" value="MsbB"/>
    <property type="match status" value="1"/>
</dbReference>
<dbReference type="AlphaFoldDB" id="D0SG77"/>
<comment type="subcellular location">
    <subcellularLocation>
        <location evidence="1">Cell inner membrane</location>
    </subcellularLocation>
</comment>
<dbReference type="PANTHER" id="PTHR30606">
    <property type="entry name" value="LIPID A BIOSYNTHESIS LAUROYL ACYLTRANSFERASE"/>
    <property type="match status" value="1"/>
</dbReference>
<accession>D0SG77</accession>
<gene>
    <name evidence="8" type="ORF">HMPREF0016_02850</name>
</gene>
<evidence type="ECO:0000256" key="5">
    <source>
        <dbReference type="ARBA" id="ARBA00023136"/>
    </source>
</evidence>
<sequence>MQNFLSSHLLKRFLSQNMAIYYLLKIISLFPLSFLQYIARGIAHLLYYSDSSIKRITTINLQLAYPELDPITLQKRVHLSIQSQCQTYIEFLKCWGMSPQYNLDLLKNIHGESVLTEALANKKGVIVVIPHFGCWELLNAWLNVYTQPMIMYKPYKVKGINRYILDARQRFNATLVPTDETGIRSIFRHLKQGGLTVILPDHLPKPSGGIYSYFFQQNTLSTTLVSKMAAKTQCNVIGLSCIRNADLDSFNVHCTELSQDILSKDLQVSVDSLNLAMQDMINQAPEQYIWSYRRFRNCYGNINAYQIQPPM</sequence>
<evidence type="ECO:0000256" key="4">
    <source>
        <dbReference type="ARBA" id="ARBA00022679"/>
    </source>
</evidence>
<dbReference type="GO" id="GO:0005886">
    <property type="term" value="C:plasma membrane"/>
    <property type="evidence" value="ECO:0007669"/>
    <property type="project" value="UniProtKB-SubCell"/>
</dbReference>
<evidence type="ECO:0000256" key="1">
    <source>
        <dbReference type="ARBA" id="ARBA00004533"/>
    </source>
</evidence>
<organism evidence="8 9">
    <name type="scientific">Acinetobacter johnsonii SH046</name>
    <dbReference type="NCBI Taxonomy" id="575586"/>
    <lineage>
        <taxon>Bacteria</taxon>
        <taxon>Pseudomonadati</taxon>
        <taxon>Pseudomonadota</taxon>
        <taxon>Gammaproteobacteria</taxon>
        <taxon>Moraxellales</taxon>
        <taxon>Moraxellaceae</taxon>
        <taxon>Acinetobacter</taxon>
    </lineage>
</organism>
<dbReference type="InterPro" id="IPR004960">
    <property type="entry name" value="LipA_acyltrans"/>
</dbReference>
<keyword evidence="4 8" id="KW-0808">Transferase</keyword>
<dbReference type="CDD" id="cd07984">
    <property type="entry name" value="LPLAT_LABLAT-like"/>
    <property type="match status" value="1"/>
</dbReference>
<evidence type="ECO:0000256" key="3">
    <source>
        <dbReference type="ARBA" id="ARBA00022519"/>
    </source>
</evidence>
<keyword evidence="2" id="KW-1003">Cell membrane</keyword>
<evidence type="ECO:0000313" key="8">
    <source>
        <dbReference type="EMBL" id="EEY94989.1"/>
    </source>
</evidence>